<keyword evidence="1" id="KW-0812">Transmembrane</keyword>
<sequence length="169" mass="18078">MNWALVFTPLLGVGLWRASQRDDASLLARGSAVAAACLVSAVVAAGSLEQTLTLGLTHPVILATLALWGYFGGTLLYVKTMIRERGSARYQAWSLGFHLLVLAAASWTATQGTLGWNLPVFFGLAAFRAALMPQLERLRGKRTTPRQVGLLEFALSVLLLWVLPGATAG</sequence>
<keyword evidence="1" id="KW-1133">Transmembrane helix</keyword>
<feature type="transmembrane region" description="Helical" evidence="1">
    <location>
        <begin position="60"/>
        <end position="78"/>
    </location>
</feature>
<evidence type="ECO:0008006" key="4">
    <source>
        <dbReference type="Google" id="ProtNLM"/>
    </source>
</evidence>
<proteinExistence type="predicted"/>
<keyword evidence="1" id="KW-0472">Membrane</keyword>
<comment type="caution">
    <text evidence="2">The sequence shown here is derived from an EMBL/GenBank/DDBJ whole genome shotgun (WGS) entry which is preliminary data.</text>
</comment>
<protein>
    <recommendedName>
        <fullName evidence="4">YwiC-like family protein</fullName>
    </recommendedName>
</protein>
<evidence type="ECO:0000256" key="1">
    <source>
        <dbReference type="SAM" id="Phobius"/>
    </source>
</evidence>
<feature type="transmembrane region" description="Helical" evidence="1">
    <location>
        <begin position="147"/>
        <end position="166"/>
    </location>
</feature>
<dbReference type="AlphaFoldDB" id="A0A431VS11"/>
<dbReference type="OrthoDB" id="2380563at2"/>
<feature type="transmembrane region" description="Helical" evidence="1">
    <location>
        <begin position="26"/>
        <end position="48"/>
    </location>
</feature>
<evidence type="ECO:0000313" key="3">
    <source>
        <dbReference type="Proteomes" id="UP000277766"/>
    </source>
</evidence>
<dbReference type="Proteomes" id="UP000277766">
    <property type="component" value="Unassembled WGS sequence"/>
</dbReference>
<dbReference type="EMBL" id="RXPE01000019">
    <property type="protein sequence ID" value="RTR25997.1"/>
    <property type="molecule type" value="Genomic_DNA"/>
</dbReference>
<feature type="transmembrane region" description="Helical" evidence="1">
    <location>
        <begin position="116"/>
        <end position="135"/>
    </location>
</feature>
<gene>
    <name evidence="2" type="ORF">EJ104_09080</name>
</gene>
<name>A0A431VS11_9DEIO</name>
<feature type="transmembrane region" description="Helical" evidence="1">
    <location>
        <begin position="90"/>
        <end position="110"/>
    </location>
</feature>
<accession>A0A431VS11</accession>
<evidence type="ECO:0000313" key="2">
    <source>
        <dbReference type="EMBL" id="RTR25997.1"/>
    </source>
</evidence>
<reference evidence="2 3" key="1">
    <citation type="submission" date="2018-12" db="EMBL/GenBank/DDBJ databases">
        <title>Deinococcus radiophilus ATCC 27603 genome sequencing and assembly.</title>
        <authorList>
            <person name="Maclea K.S."/>
            <person name="Maynard C.R."/>
        </authorList>
    </citation>
    <scope>NUCLEOTIDE SEQUENCE [LARGE SCALE GENOMIC DNA]</scope>
    <source>
        <strain evidence="2 3">ATCC 27603</strain>
    </source>
</reference>
<dbReference type="RefSeq" id="WP_126352412.1">
    <property type="nucleotide sequence ID" value="NZ_RXPE01000019.1"/>
</dbReference>
<keyword evidence="3" id="KW-1185">Reference proteome</keyword>
<organism evidence="2 3">
    <name type="scientific">Deinococcus radiophilus</name>
    <dbReference type="NCBI Taxonomy" id="32062"/>
    <lineage>
        <taxon>Bacteria</taxon>
        <taxon>Thermotogati</taxon>
        <taxon>Deinococcota</taxon>
        <taxon>Deinococci</taxon>
        <taxon>Deinococcales</taxon>
        <taxon>Deinococcaceae</taxon>
        <taxon>Deinococcus</taxon>
    </lineage>
</organism>